<evidence type="ECO:0000256" key="1">
    <source>
        <dbReference type="ARBA" id="ARBA00022801"/>
    </source>
</evidence>
<dbReference type="KEGG" id="cyn:Cyan7425_1800"/>
<dbReference type="ESTHER" id="cyap4-b8hs61">
    <property type="family name" value="Duf_1400"/>
</dbReference>
<organism evidence="5">
    <name type="scientific">Cyanothece sp. (strain PCC 7425 / ATCC 29141)</name>
    <dbReference type="NCBI Taxonomy" id="395961"/>
    <lineage>
        <taxon>Bacteria</taxon>
        <taxon>Bacillati</taxon>
        <taxon>Cyanobacteriota</taxon>
        <taxon>Cyanophyceae</taxon>
        <taxon>Gomontiellales</taxon>
        <taxon>Cyanothecaceae</taxon>
        <taxon>Cyanothece</taxon>
    </lineage>
</organism>
<dbReference type="PANTHER" id="PTHR10272">
    <property type="entry name" value="PLATELET-ACTIVATING FACTOR ACETYLHYDROLASE"/>
    <property type="match status" value="1"/>
</dbReference>
<dbReference type="STRING" id="395961.Cyan7425_1800"/>
<dbReference type="AlphaFoldDB" id="B8HS61"/>
<gene>
    <name evidence="5" type="ordered locus">Cyan7425_1800</name>
</gene>
<dbReference type="eggNOG" id="COG4188">
    <property type="taxonomic scope" value="Bacteria"/>
</dbReference>
<protein>
    <recommendedName>
        <fullName evidence="4">DUF1400 domain-containing protein</fullName>
    </recommendedName>
</protein>
<dbReference type="Pfam" id="PF03403">
    <property type="entry name" value="PAF-AH_p_II"/>
    <property type="match status" value="1"/>
</dbReference>
<evidence type="ECO:0000259" key="4">
    <source>
        <dbReference type="Pfam" id="PF07176"/>
    </source>
</evidence>
<dbReference type="OrthoDB" id="422423at2"/>
<dbReference type="GO" id="GO:0003847">
    <property type="term" value="F:1-alkyl-2-acetylglycerophosphocholine esterase activity"/>
    <property type="evidence" value="ECO:0007669"/>
    <property type="project" value="TreeGrafter"/>
</dbReference>
<name>B8HS61_CYAP4</name>
<keyword evidence="1" id="KW-0378">Hydrolase</keyword>
<sequence>MLPIIPRPMRWFPSLGLFLGLWSAPVLAAEQINLTFGSSTQTIPTSDLASFAQGQPPSRQLATFLSLVPASTGAQIQEFLQRRFDFSPGLISQFASTPTGQAVFRGLGELIRTQNNENGQQALITAFERAAGTPAGLTMINILQQFPEPTLKLNGQLAMSTMVQLNQKRRNLSQALTRIQTQAAAAPPVAIANPVNLSQPGRQQWQKLTLTFNQPQFAPQPIPVDLYLPQGLLSPAPLIVISHGFASDRSTFAYLAEHLASYGFAVAVPEFSGTSTQRVSGFLNQVDAERIDLARALVLRPLGISVLLDELEKKSKTDPALTSKMNLNQVGLLGQSLGGYTVLAAGGATLDFAGLKQACRNLGANQLQALFDLSVLFQCQATSAPSVRTSFVDPRVKGIIALNPFTSLVFGQKGMGAIKLPTMIVAGTNDLFTPPLSQQITPFTWMNADKSSKYLVVLTAGTHFSFLGDMKNQSGAFAIPAELIGPDPALARPSIQALSTAFFLSYIAKQEQYLPYLSQSYAQTVVQKPFTIDLVKSLNLNQ</sequence>
<evidence type="ECO:0000256" key="3">
    <source>
        <dbReference type="ARBA" id="ARBA00023098"/>
    </source>
</evidence>
<dbReference type="Gene3D" id="3.40.50.1820">
    <property type="entry name" value="alpha/beta hydrolase"/>
    <property type="match status" value="1"/>
</dbReference>
<dbReference type="PANTHER" id="PTHR10272:SF13">
    <property type="entry name" value="POLY(ETHYLENE TEREPHTHALATE) HYDROLASE"/>
    <property type="match status" value="1"/>
</dbReference>
<feature type="domain" description="DUF1400" evidence="4">
    <location>
        <begin position="28"/>
        <end position="154"/>
    </location>
</feature>
<dbReference type="SUPFAM" id="SSF53474">
    <property type="entry name" value="alpha/beta-Hydrolases"/>
    <property type="match status" value="1"/>
</dbReference>
<dbReference type="InterPro" id="IPR029058">
    <property type="entry name" value="AB_hydrolase_fold"/>
</dbReference>
<proteinExistence type="predicted"/>
<keyword evidence="2" id="KW-0442">Lipid degradation</keyword>
<evidence type="ECO:0000313" key="5">
    <source>
        <dbReference type="EMBL" id="ACL44167.1"/>
    </source>
</evidence>
<dbReference type="EMBL" id="CP001344">
    <property type="protein sequence ID" value="ACL44167.1"/>
    <property type="molecule type" value="Genomic_DNA"/>
</dbReference>
<dbReference type="HOGENOM" id="CLU_029435_0_0_3"/>
<reference evidence="5" key="1">
    <citation type="submission" date="2009-01" db="EMBL/GenBank/DDBJ databases">
        <title>Complete sequence of chromosome Cyanothece sp. PCC 7425.</title>
        <authorList>
            <consortium name="US DOE Joint Genome Institute"/>
            <person name="Lucas S."/>
            <person name="Copeland A."/>
            <person name="Lapidus A."/>
            <person name="Glavina del Rio T."/>
            <person name="Dalin E."/>
            <person name="Tice H."/>
            <person name="Bruce D."/>
            <person name="Goodwin L."/>
            <person name="Pitluck S."/>
            <person name="Sims D."/>
            <person name="Meineke L."/>
            <person name="Brettin T."/>
            <person name="Detter J.C."/>
            <person name="Han C."/>
            <person name="Larimer F."/>
            <person name="Land M."/>
            <person name="Hauser L."/>
            <person name="Kyrpides N."/>
            <person name="Ovchinnikova G."/>
            <person name="Liberton M."/>
            <person name="Stoeckel J."/>
            <person name="Banerjee A."/>
            <person name="Singh A."/>
            <person name="Page L."/>
            <person name="Sato H."/>
            <person name="Zhao L."/>
            <person name="Sherman L."/>
            <person name="Pakrasi H."/>
            <person name="Richardson P."/>
        </authorList>
    </citation>
    <scope>NUCLEOTIDE SEQUENCE</scope>
    <source>
        <strain evidence="5">PCC 7425</strain>
    </source>
</reference>
<accession>B8HS61</accession>
<dbReference type="InterPro" id="IPR010802">
    <property type="entry name" value="DUF1400"/>
</dbReference>
<dbReference type="GO" id="GO:0016042">
    <property type="term" value="P:lipid catabolic process"/>
    <property type="evidence" value="ECO:0007669"/>
    <property type="project" value="UniProtKB-KW"/>
</dbReference>
<dbReference type="Pfam" id="PF07176">
    <property type="entry name" value="DUF1400"/>
    <property type="match status" value="1"/>
</dbReference>
<keyword evidence="3" id="KW-0443">Lipid metabolism</keyword>
<evidence type="ECO:0000256" key="2">
    <source>
        <dbReference type="ARBA" id="ARBA00022963"/>
    </source>
</evidence>